<dbReference type="FunFam" id="1.10.340.70:FF:000003">
    <property type="entry name" value="Protein CBG25708"/>
    <property type="match status" value="1"/>
</dbReference>
<dbReference type="GO" id="GO:0003676">
    <property type="term" value="F:nucleic acid binding"/>
    <property type="evidence" value="ECO:0007669"/>
    <property type="project" value="InterPro"/>
</dbReference>
<evidence type="ECO:0000313" key="6">
    <source>
        <dbReference type="EMBL" id="KMQ90239.1"/>
    </source>
</evidence>
<dbReference type="FunFam" id="3.30.70.270:FF:000063">
    <property type="entry name" value="Zinc knuckle domaincontaining protein"/>
    <property type="match status" value="1"/>
</dbReference>
<dbReference type="EC" id="2.7.7.49" evidence="1"/>
<comment type="caution">
    <text evidence="6">The sequence shown here is derived from an EMBL/GenBank/DDBJ whole genome shotgun (WGS) entry which is preliminary data.</text>
</comment>
<dbReference type="CDD" id="cd09274">
    <property type="entry name" value="RNase_HI_RT_Ty3"/>
    <property type="match status" value="1"/>
</dbReference>
<keyword evidence="7" id="KW-1185">Reference proteome</keyword>
<dbReference type="GO" id="GO:0003964">
    <property type="term" value="F:RNA-directed DNA polymerase activity"/>
    <property type="evidence" value="ECO:0007669"/>
    <property type="project" value="UniProtKB-EC"/>
</dbReference>
<feature type="compositionally biased region" description="Basic residues" evidence="3">
    <location>
        <begin position="149"/>
        <end position="158"/>
    </location>
</feature>
<evidence type="ECO:0000259" key="5">
    <source>
        <dbReference type="PROSITE" id="PS50994"/>
    </source>
</evidence>
<dbReference type="Pfam" id="PF00665">
    <property type="entry name" value="rve"/>
    <property type="match status" value="1"/>
</dbReference>
<dbReference type="STRING" id="67767.A0A0J7KJ13"/>
<evidence type="ECO:0000313" key="7">
    <source>
        <dbReference type="Proteomes" id="UP000036403"/>
    </source>
</evidence>
<dbReference type="Gene3D" id="3.30.420.10">
    <property type="entry name" value="Ribonuclease H-like superfamily/Ribonuclease H"/>
    <property type="match status" value="1"/>
</dbReference>
<feature type="region of interest" description="Disordered" evidence="3">
    <location>
        <begin position="126"/>
        <end position="171"/>
    </location>
</feature>
<evidence type="ECO:0000259" key="4">
    <source>
        <dbReference type="PROSITE" id="PS50878"/>
    </source>
</evidence>
<dbReference type="InterPro" id="IPR050951">
    <property type="entry name" value="Retrovirus_Pol_polyprotein"/>
</dbReference>
<dbReference type="InterPro" id="IPR041588">
    <property type="entry name" value="Integrase_H2C2"/>
</dbReference>
<organism evidence="6 7">
    <name type="scientific">Lasius niger</name>
    <name type="common">Black garden ant</name>
    <dbReference type="NCBI Taxonomy" id="67767"/>
    <lineage>
        <taxon>Eukaryota</taxon>
        <taxon>Metazoa</taxon>
        <taxon>Ecdysozoa</taxon>
        <taxon>Arthropoda</taxon>
        <taxon>Hexapoda</taxon>
        <taxon>Insecta</taxon>
        <taxon>Pterygota</taxon>
        <taxon>Neoptera</taxon>
        <taxon>Endopterygota</taxon>
        <taxon>Hymenoptera</taxon>
        <taxon>Apocrita</taxon>
        <taxon>Aculeata</taxon>
        <taxon>Formicoidea</taxon>
        <taxon>Formicidae</taxon>
        <taxon>Formicinae</taxon>
        <taxon>Lasius</taxon>
        <taxon>Lasius</taxon>
    </lineage>
</organism>
<proteinExistence type="predicted"/>
<dbReference type="PANTHER" id="PTHR37984:SF5">
    <property type="entry name" value="PROTEIN NYNRIN-LIKE"/>
    <property type="match status" value="1"/>
</dbReference>
<dbReference type="SUPFAM" id="SSF53098">
    <property type="entry name" value="Ribonuclease H-like"/>
    <property type="match status" value="1"/>
</dbReference>
<dbReference type="Pfam" id="PF00078">
    <property type="entry name" value="RVT_1"/>
    <property type="match status" value="1"/>
</dbReference>
<keyword evidence="2" id="KW-0511">Multifunctional enzyme</keyword>
<accession>A0A0J7KJ13</accession>
<dbReference type="Gene3D" id="1.10.340.70">
    <property type="match status" value="1"/>
</dbReference>
<dbReference type="InterPro" id="IPR001584">
    <property type="entry name" value="Integrase_cat-core"/>
</dbReference>
<dbReference type="GO" id="GO:0042575">
    <property type="term" value="C:DNA polymerase complex"/>
    <property type="evidence" value="ECO:0007669"/>
    <property type="project" value="UniProtKB-ARBA"/>
</dbReference>
<feature type="domain" description="Integrase catalytic" evidence="5">
    <location>
        <begin position="832"/>
        <end position="979"/>
    </location>
</feature>
<dbReference type="PROSITE" id="PS50878">
    <property type="entry name" value="RT_POL"/>
    <property type="match status" value="1"/>
</dbReference>
<dbReference type="OrthoDB" id="7551005at2759"/>
<dbReference type="GO" id="GO:0015074">
    <property type="term" value="P:DNA integration"/>
    <property type="evidence" value="ECO:0007669"/>
    <property type="project" value="InterPro"/>
</dbReference>
<protein>
    <recommendedName>
        <fullName evidence="1">RNA-directed DNA polymerase</fullName>
        <ecNumber evidence="1">2.7.7.49</ecNumber>
    </recommendedName>
</protein>
<dbReference type="InterPro" id="IPR041577">
    <property type="entry name" value="RT_RNaseH_2"/>
</dbReference>
<dbReference type="InterPro" id="IPR012337">
    <property type="entry name" value="RNaseH-like_sf"/>
</dbReference>
<dbReference type="AlphaFoldDB" id="A0A0J7KJ13"/>
<reference evidence="6 7" key="1">
    <citation type="submission" date="2015-04" db="EMBL/GenBank/DDBJ databases">
        <title>Lasius niger genome sequencing.</title>
        <authorList>
            <person name="Konorov E.A."/>
            <person name="Nikitin M.A."/>
            <person name="Kirill M.V."/>
            <person name="Chang P."/>
        </authorList>
    </citation>
    <scope>NUCLEOTIDE SEQUENCE [LARGE SCALE GENOMIC DNA]</scope>
    <source>
        <tissue evidence="6">Whole</tissue>
    </source>
</reference>
<dbReference type="InterPro" id="IPR036397">
    <property type="entry name" value="RNaseH_sf"/>
</dbReference>
<dbReference type="PaxDb" id="67767-A0A0J7KJ13"/>
<dbReference type="EMBL" id="LBMM01006878">
    <property type="protein sequence ID" value="KMQ90239.1"/>
    <property type="molecule type" value="Genomic_DNA"/>
</dbReference>
<dbReference type="Proteomes" id="UP000036403">
    <property type="component" value="Unassembled WGS sequence"/>
</dbReference>
<dbReference type="SUPFAM" id="SSF56672">
    <property type="entry name" value="DNA/RNA polymerases"/>
    <property type="match status" value="1"/>
</dbReference>
<dbReference type="PANTHER" id="PTHR37984">
    <property type="entry name" value="PROTEIN CBG26694"/>
    <property type="match status" value="1"/>
</dbReference>
<dbReference type="Pfam" id="PF17919">
    <property type="entry name" value="RT_RNaseH_2"/>
    <property type="match status" value="1"/>
</dbReference>
<dbReference type="Gene3D" id="3.10.10.10">
    <property type="entry name" value="HIV Type 1 Reverse Transcriptase, subunit A, domain 1"/>
    <property type="match status" value="1"/>
</dbReference>
<name>A0A0J7KJ13_LASNI</name>
<dbReference type="InterPro" id="IPR000477">
    <property type="entry name" value="RT_dom"/>
</dbReference>
<evidence type="ECO:0000256" key="1">
    <source>
        <dbReference type="ARBA" id="ARBA00012493"/>
    </source>
</evidence>
<feature type="compositionally biased region" description="Basic and acidic residues" evidence="3">
    <location>
        <begin position="126"/>
        <end position="148"/>
    </location>
</feature>
<dbReference type="InterPro" id="IPR043128">
    <property type="entry name" value="Rev_trsase/Diguanyl_cyclase"/>
</dbReference>
<evidence type="ECO:0000256" key="3">
    <source>
        <dbReference type="SAM" id="MobiDB-lite"/>
    </source>
</evidence>
<feature type="domain" description="Reverse transcriptase" evidence="4">
    <location>
        <begin position="307"/>
        <end position="485"/>
    </location>
</feature>
<evidence type="ECO:0000256" key="2">
    <source>
        <dbReference type="ARBA" id="ARBA00023268"/>
    </source>
</evidence>
<dbReference type="Gene3D" id="3.30.70.270">
    <property type="match status" value="2"/>
</dbReference>
<dbReference type="PROSITE" id="PS50994">
    <property type="entry name" value="INTEGRASE"/>
    <property type="match status" value="1"/>
</dbReference>
<dbReference type="Pfam" id="PF17921">
    <property type="entry name" value="Integrase_H2C2"/>
    <property type="match status" value="1"/>
</dbReference>
<gene>
    <name evidence="6" type="ORF">RF55_10025</name>
</gene>
<dbReference type="CDD" id="cd01647">
    <property type="entry name" value="RT_LTR"/>
    <property type="match status" value="1"/>
</dbReference>
<dbReference type="InterPro" id="IPR043502">
    <property type="entry name" value="DNA/RNA_pol_sf"/>
</dbReference>
<sequence>MLIRDLCAPAKPKEKTLAELVKLVSDHLCPKPSEAMERFNFHQAKQSGTESVAEFVARLKKLSLHCNFEKLNDAIRDQLVCGIRDHETKVLLFKEEGLTLDKAIKTATAQQDANCNAEKAEKITEGTGVRDVHAIRSDQGRRFQDGKRSSKGKQSKKSRGSETQGRPQKQLKLGSKSKTLDCCVTRGSDPPIMGRQWLAAFGLWPLHLEIGENMKGKSTRDKKKESTSTCTRKNERATDCKHVVNVMDIECYVKKFARLFSPGQGQYNKGIFRVALKPDTVPVAMKVRHAPFALRNKIEKELRRLESLGNIEKVDVSRWATPIVPVLKSDKSVRICGDFKVTVNPSIIVDKHPLPLIDEIFSRLQGGQKFSQIDLSHAYMQIPVEEKSRECLTIITHLGLYRYRKLPEGIATGPGDFQRKMETCLQGIKTVAVYIDNIYVTKKDEKSHAENVTTVFERLQEYGFKVNKSKCELFKEKLEILGFVIDKDGLHKAKSKIKAILEASKPTDSKQLQSLIGLVTYYARFLPYRATKLKALYDCANEKEFNWTEECDAAFDWVKQEIVSPRVLAHYDPTKPLTLACDASAYGLSAILSHEYEDGTERPIEFASKNIHTEKKAKEITLKTDHKPLVYIFGQKKGIPPTIASRLQRWVYFLSGFQYKIKYIKSTENLNCDALSRLPIDDPTPLFDEQFIHLHYVEEGSEMVNSKMIAKETVKDKTLVNVLRYTRDGWPGNTSTLSEEEKKFHTKKNELTIDGNCILWGYRVVVPKSLQSTVLTELHTTHLGMVKMKSIARSFFWWPNLDSEIENLANSCLVCLQGRKSPAKTLLMPWPWPDTPWARIHSDFLGPFHDHMFMLVLDAHSKWPEVIDMGTCTKVTKVMAEFKKLFARFGLPKHVVTDNGTQYTSDEFKTFLRVNGVKQSFSAPHHPATNGAAENFVGTFKNTVNKAIKSGRNLSYAINFFYTIIAQQSIAPQGAVQLI</sequence>